<dbReference type="PANTHER" id="PTHR13696">
    <property type="entry name" value="P-LOOP CONTAINING NUCLEOSIDE TRIPHOSPHATE HYDROLASE"/>
    <property type="match status" value="1"/>
</dbReference>
<evidence type="ECO:0000256" key="1">
    <source>
        <dbReference type="SAM" id="MobiDB-lite"/>
    </source>
</evidence>
<dbReference type="SUPFAM" id="SSF52540">
    <property type="entry name" value="P-loop containing nucleoside triphosphate hydrolases"/>
    <property type="match status" value="1"/>
</dbReference>
<dbReference type="InterPro" id="IPR050678">
    <property type="entry name" value="DNA_Partitioning_ATPase"/>
</dbReference>
<dbReference type="Proteomes" id="UP000634308">
    <property type="component" value="Unassembled WGS sequence"/>
</dbReference>
<dbReference type="Gene3D" id="3.40.50.300">
    <property type="entry name" value="P-loop containing nucleotide triphosphate hydrolases"/>
    <property type="match status" value="1"/>
</dbReference>
<accession>A0ABQ2RQY5</accession>
<proteinExistence type="predicted"/>
<dbReference type="InterPro" id="IPR027417">
    <property type="entry name" value="P-loop_NTPase"/>
</dbReference>
<dbReference type="Pfam" id="PF13614">
    <property type="entry name" value="AAA_31"/>
    <property type="match status" value="1"/>
</dbReference>
<sequence length="303" mass="32515">MQPLMNVITFFNHAGGVGKSSSVRDVGFTLSTLGFRVLLIDADPQANLTDWLGVRTVERDGQVRDIELEDTLYPAVLGDDDSELALPQPVRVHGMDLIPGHLDVATIEPLLPGQLMGVLRLKDALKPLADRYDFVLIDPPPSLGQLSALAVIAADHVVVPVPASGKGLKGLQTVNVMLSRFRKANPSLKLAMILVTQYNDTTNHSRESLAQLHAQFGRLGPVSTPLTYRPALYPDSQLHGSPLPEFARRNPVTAEILTVTQQLLTALGLPLEAPAPQKTPASKAGPRKGSGTVRAAPKAAKHD</sequence>
<keyword evidence="4" id="KW-1185">Reference proteome</keyword>
<organism evidence="3 4">
    <name type="scientific">Deinococcus seoulensis</name>
    <dbReference type="NCBI Taxonomy" id="1837379"/>
    <lineage>
        <taxon>Bacteria</taxon>
        <taxon>Thermotogati</taxon>
        <taxon>Deinococcota</taxon>
        <taxon>Deinococci</taxon>
        <taxon>Deinococcales</taxon>
        <taxon>Deinococcaceae</taxon>
        <taxon>Deinococcus</taxon>
    </lineage>
</organism>
<dbReference type="PANTHER" id="PTHR13696:SF52">
    <property type="entry name" value="PARA FAMILY PROTEIN CT_582"/>
    <property type="match status" value="1"/>
</dbReference>
<evidence type="ECO:0000313" key="3">
    <source>
        <dbReference type="EMBL" id="GGR58852.1"/>
    </source>
</evidence>
<protein>
    <submittedName>
        <fullName evidence="3">Chromosome partitioning protein ParA</fullName>
    </submittedName>
</protein>
<dbReference type="EMBL" id="BMQM01000012">
    <property type="protein sequence ID" value="GGR58852.1"/>
    <property type="molecule type" value="Genomic_DNA"/>
</dbReference>
<evidence type="ECO:0000259" key="2">
    <source>
        <dbReference type="Pfam" id="PF13614"/>
    </source>
</evidence>
<dbReference type="CDD" id="cd02042">
    <property type="entry name" value="ParAB_family"/>
    <property type="match status" value="1"/>
</dbReference>
<name>A0ABQ2RQY5_9DEIO</name>
<reference evidence="4" key="1">
    <citation type="journal article" date="2019" name="Int. J. Syst. Evol. Microbiol.">
        <title>The Global Catalogue of Microorganisms (GCM) 10K type strain sequencing project: providing services to taxonomists for standard genome sequencing and annotation.</title>
        <authorList>
            <consortium name="The Broad Institute Genomics Platform"/>
            <consortium name="The Broad Institute Genome Sequencing Center for Infectious Disease"/>
            <person name="Wu L."/>
            <person name="Ma J."/>
        </authorList>
    </citation>
    <scope>NUCLEOTIDE SEQUENCE [LARGE SCALE GENOMIC DNA]</scope>
    <source>
        <strain evidence="4">JCM 31404</strain>
    </source>
</reference>
<dbReference type="InterPro" id="IPR025669">
    <property type="entry name" value="AAA_dom"/>
</dbReference>
<feature type="domain" description="AAA" evidence="2">
    <location>
        <begin position="5"/>
        <end position="189"/>
    </location>
</feature>
<evidence type="ECO:0000313" key="4">
    <source>
        <dbReference type="Proteomes" id="UP000634308"/>
    </source>
</evidence>
<feature type="region of interest" description="Disordered" evidence="1">
    <location>
        <begin position="271"/>
        <end position="303"/>
    </location>
</feature>
<comment type="caution">
    <text evidence="3">The sequence shown here is derived from an EMBL/GenBank/DDBJ whole genome shotgun (WGS) entry which is preliminary data.</text>
</comment>
<gene>
    <name evidence="3" type="ORF">GCM10008959_20790</name>
</gene>